<keyword evidence="4 5" id="KW-0378">Hydrolase</keyword>
<evidence type="ECO:0000256" key="4">
    <source>
        <dbReference type="ARBA" id="ARBA00022801"/>
    </source>
</evidence>
<organism evidence="7 8">
    <name type="scientific">Candidatus Gallitreponema excrementavium</name>
    <dbReference type="NCBI Taxonomy" id="2840840"/>
    <lineage>
        <taxon>Bacteria</taxon>
        <taxon>Pseudomonadati</taxon>
        <taxon>Spirochaetota</taxon>
        <taxon>Spirochaetia</taxon>
        <taxon>Spirochaetales</taxon>
        <taxon>Candidatus Gallitreponema</taxon>
    </lineage>
</organism>
<dbReference type="HAMAP" id="MF_00060">
    <property type="entry name" value="SurE"/>
    <property type="match status" value="1"/>
</dbReference>
<evidence type="ECO:0000259" key="6">
    <source>
        <dbReference type="Pfam" id="PF01975"/>
    </source>
</evidence>
<dbReference type="Pfam" id="PF01975">
    <property type="entry name" value="SurE"/>
    <property type="match status" value="1"/>
</dbReference>
<comment type="caution">
    <text evidence="7">The sequence shown here is derived from an EMBL/GenBank/DDBJ whole genome shotgun (WGS) entry which is preliminary data.</text>
</comment>
<dbReference type="GO" id="GO:0008253">
    <property type="term" value="F:5'-nucleotidase activity"/>
    <property type="evidence" value="ECO:0007669"/>
    <property type="project" value="UniProtKB-UniRule"/>
</dbReference>
<accession>A0A9D9HN55</accession>
<dbReference type="GO" id="GO:0000166">
    <property type="term" value="F:nucleotide binding"/>
    <property type="evidence" value="ECO:0007669"/>
    <property type="project" value="UniProtKB-KW"/>
</dbReference>
<evidence type="ECO:0000313" key="8">
    <source>
        <dbReference type="Proteomes" id="UP000823638"/>
    </source>
</evidence>
<dbReference type="SUPFAM" id="SSF64167">
    <property type="entry name" value="SurE-like"/>
    <property type="match status" value="1"/>
</dbReference>
<feature type="binding site" evidence="5">
    <location>
        <position position="91"/>
    </location>
    <ligand>
        <name>a divalent metal cation</name>
        <dbReference type="ChEBI" id="CHEBI:60240"/>
    </ligand>
</feature>
<evidence type="ECO:0000256" key="5">
    <source>
        <dbReference type="HAMAP-Rule" id="MF_00060"/>
    </source>
</evidence>
<dbReference type="GO" id="GO:0046872">
    <property type="term" value="F:metal ion binding"/>
    <property type="evidence" value="ECO:0007669"/>
    <property type="project" value="UniProtKB-UniRule"/>
</dbReference>
<evidence type="ECO:0000256" key="1">
    <source>
        <dbReference type="ARBA" id="ARBA00000815"/>
    </source>
</evidence>
<feature type="binding site" evidence="5">
    <location>
        <position position="8"/>
    </location>
    <ligand>
        <name>a divalent metal cation</name>
        <dbReference type="ChEBI" id="CHEBI:60240"/>
    </ligand>
</feature>
<proteinExistence type="inferred from homology"/>
<comment type="similarity">
    <text evidence="2 5">Belongs to the SurE nucleotidase family.</text>
</comment>
<feature type="binding site" evidence="5">
    <location>
        <position position="39"/>
    </location>
    <ligand>
        <name>a divalent metal cation</name>
        <dbReference type="ChEBI" id="CHEBI:60240"/>
    </ligand>
</feature>
<reference evidence="7" key="2">
    <citation type="journal article" date="2021" name="PeerJ">
        <title>Extensive microbial diversity within the chicken gut microbiome revealed by metagenomics and culture.</title>
        <authorList>
            <person name="Gilroy R."/>
            <person name="Ravi A."/>
            <person name="Getino M."/>
            <person name="Pursley I."/>
            <person name="Horton D.L."/>
            <person name="Alikhan N.F."/>
            <person name="Baker D."/>
            <person name="Gharbi K."/>
            <person name="Hall N."/>
            <person name="Watson M."/>
            <person name="Adriaenssens E.M."/>
            <person name="Foster-Nyarko E."/>
            <person name="Jarju S."/>
            <person name="Secka A."/>
            <person name="Antonio M."/>
            <person name="Oren A."/>
            <person name="Chaudhuri R.R."/>
            <person name="La Ragione R."/>
            <person name="Hildebrand F."/>
            <person name="Pallen M.J."/>
        </authorList>
    </citation>
    <scope>NUCLEOTIDE SEQUENCE</scope>
    <source>
        <strain evidence="7">10532</strain>
    </source>
</reference>
<comment type="function">
    <text evidence="5">Nucleotidase that shows phosphatase activity on nucleoside 5'-monophosphates.</text>
</comment>
<dbReference type="EC" id="3.1.3.5" evidence="5"/>
<evidence type="ECO:0000256" key="2">
    <source>
        <dbReference type="ARBA" id="ARBA00011062"/>
    </source>
</evidence>
<evidence type="ECO:0000256" key="3">
    <source>
        <dbReference type="ARBA" id="ARBA00022723"/>
    </source>
</evidence>
<reference evidence="7" key="1">
    <citation type="submission" date="2020-10" db="EMBL/GenBank/DDBJ databases">
        <authorList>
            <person name="Gilroy R."/>
        </authorList>
    </citation>
    <scope>NUCLEOTIDE SEQUENCE</scope>
    <source>
        <strain evidence="7">10532</strain>
    </source>
</reference>
<dbReference type="InterPro" id="IPR036523">
    <property type="entry name" value="SurE-like_sf"/>
</dbReference>
<dbReference type="NCBIfam" id="TIGR00087">
    <property type="entry name" value="surE"/>
    <property type="match status" value="1"/>
</dbReference>
<feature type="binding site" evidence="5">
    <location>
        <position position="9"/>
    </location>
    <ligand>
        <name>a divalent metal cation</name>
        <dbReference type="ChEBI" id="CHEBI:60240"/>
    </ligand>
</feature>
<dbReference type="PANTHER" id="PTHR30457">
    <property type="entry name" value="5'-NUCLEOTIDASE SURE"/>
    <property type="match status" value="1"/>
</dbReference>
<dbReference type="AlphaFoldDB" id="A0A9D9HN55"/>
<protein>
    <recommendedName>
        <fullName evidence="5">5'-nucleotidase SurE</fullName>
        <ecNumber evidence="5">3.1.3.5</ecNumber>
    </recommendedName>
    <alternativeName>
        <fullName evidence="5">Nucleoside 5'-monophosphate phosphohydrolase</fullName>
    </alternativeName>
</protein>
<feature type="domain" description="Survival protein SurE-like phosphatase/nucleotidase" evidence="6">
    <location>
        <begin position="3"/>
        <end position="187"/>
    </location>
</feature>
<keyword evidence="5" id="KW-0963">Cytoplasm</keyword>
<comment type="catalytic activity">
    <reaction evidence="1 5">
        <text>a ribonucleoside 5'-phosphate + H2O = a ribonucleoside + phosphate</text>
        <dbReference type="Rhea" id="RHEA:12484"/>
        <dbReference type="ChEBI" id="CHEBI:15377"/>
        <dbReference type="ChEBI" id="CHEBI:18254"/>
        <dbReference type="ChEBI" id="CHEBI:43474"/>
        <dbReference type="ChEBI" id="CHEBI:58043"/>
        <dbReference type="EC" id="3.1.3.5"/>
    </reaction>
</comment>
<dbReference type="InterPro" id="IPR030048">
    <property type="entry name" value="SurE"/>
</dbReference>
<dbReference type="PANTHER" id="PTHR30457:SF0">
    <property type="entry name" value="PHOSPHATASE, PUTATIVE (AFU_ORTHOLOGUE AFUA_4G01070)-RELATED"/>
    <property type="match status" value="1"/>
</dbReference>
<sequence>MNILVTNDDGLYAPGIQVLYRYLRERHNVKIVAPDRDRSGVSHGVSIARNLKIAERGVDCYECSGLPADCVYFGINSLFSGKPDLVISGINKGANLGTDVIYSGTAAGARESVLLGVPGIAVSLADINGPWFFEPLAEFVSNNTENFVSMAVPLTFMNVNAMSLPEGSGERKYPGVRFSYLSSRKYSDGVNIVESDDGTKNYTLYTGGIIQEEPPEESDWDIVLKGFISISFVGAYPKEVCHKSIESRGFII</sequence>
<dbReference type="GO" id="GO:0005737">
    <property type="term" value="C:cytoplasm"/>
    <property type="evidence" value="ECO:0007669"/>
    <property type="project" value="UniProtKB-SubCell"/>
</dbReference>
<dbReference type="Proteomes" id="UP000823638">
    <property type="component" value="Unassembled WGS sequence"/>
</dbReference>
<name>A0A9D9HN55_9SPIR</name>
<dbReference type="InterPro" id="IPR002828">
    <property type="entry name" value="SurE-like_Pase/nucleotidase"/>
</dbReference>
<comment type="cofactor">
    <cofactor evidence="5">
        <name>a divalent metal cation</name>
        <dbReference type="ChEBI" id="CHEBI:60240"/>
    </cofactor>
    <text evidence="5">Binds 1 divalent metal cation per subunit.</text>
</comment>
<dbReference type="EMBL" id="JADIMM010000018">
    <property type="protein sequence ID" value="MBO8456788.1"/>
    <property type="molecule type" value="Genomic_DNA"/>
</dbReference>
<dbReference type="Gene3D" id="3.40.1210.10">
    <property type="entry name" value="Survival protein SurE-like phosphatase/nucleotidase"/>
    <property type="match status" value="1"/>
</dbReference>
<keyword evidence="5" id="KW-0547">Nucleotide-binding</keyword>
<comment type="subcellular location">
    <subcellularLocation>
        <location evidence="5">Cytoplasm</location>
    </subcellularLocation>
</comment>
<keyword evidence="3 5" id="KW-0479">Metal-binding</keyword>
<gene>
    <name evidence="5 7" type="primary">surE</name>
    <name evidence="7" type="ORF">IAA81_00995</name>
</gene>
<evidence type="ECO:0000313" key="7">
    <source>
        <dbReference type="EMBL" id="MBO8456788.1"/>
    </source>
</evidence>